<name>A0A1I4W0W1_9HYPH</name>
<sequence>MTDPLLEHLVAVLSGVGGIETVVLGGSRSRGDALPSSDYDLGLYFRDQRPIDVGGLRRAMEPLIDPGSEAIITAIGEWGPWIVGGGWLTIGGQAVDLLYRNVDAVSATIDRAVAGTITVDYQPGHPHGFISTIWLAEVHHCQPLHDPAGAVAGLKCRLQPYPRRLALALVDRFQWEIGFAATGAAKAIARDDRSYIAGSIFRGLACAAQVICAINGRYVMNEKGALALAGGLPLAPPNLGARIDALWDRFAERDHAGAIERLVMIERDVAGLVDDWRRTQDQFPFR</sequence>
<comment type="caution">
    <text evidence="2">The sequence shown here is derived from an EMBL/GenBank/DDBJ whole genome shotgun (WGS) entry which is preliminary data.</text>
</comment>
<protein>
    <submittedName>
        <fullName evidence="2">DNA polymerase subunit beta</fullName>
    </submittedName>
</protein>
<accession>A0A1I4W0W1</accession>
<gene>
    <name evidence="2" type="ORF">CXZ10_15650</name>
</gene>
<dbReference type="Gene3D" id="3.30.460.10">
    <property type="entry name" value="Beta Polymerase, domain 2"/>
    <property type="match status" value="1"/>
</dbReference>
<feature type="domain" description="Polymerase nucleotidyl transferase" evidence="1">
    <location>
        <begin position="19"/>
        <end position="49"/>
    </location>
</feature>
<evidence type="ECO:0000259" key="1">
    <source>
        <dbReference type="Pfam" id="PF01909"/>
    </source>
</evidence>
<dbReference type="Pfam" id="PF01909">
    <property type="entry name" value="NTP_transf_2"/>
    <property type="match status" value="1"/>
</dbReference>
<dbReference type="RefSeq" id="WP_101290299.1">
    <property type="nucleotide sequence ID" value="NZ_FOUQ01000014.1"/>
</dbReference>
<dbReference type="InterPro" id="IPR043519">
    <property type="entry name" value="NT_sf"/>
</dbReference>
<dbReference type="AlphaFoldDB" id="A0A1I4W0W1"/>
<dbReference type="InterPro" id="IPR002934">
    <property type="entry name" value="Polymerase_NTP_transf_dom"/>
</dbReference>
<dbReference type="Proteomes" id="UP000233491">
    <property type="component" value="Unassembled WGS sequence"/>
</dbReference>
<dbReference type="CDD" id="cd05403">
    <property type="entry name" value="NT_KNTase_like"/>
    <property type="match status" value="1"/>
</dbReference>
<evidence type="ECO:0000313" key="3">
    <source>
        <dbReference type="Proteomes" id="UP000233491"/>
    </source>
</evidence>
<dbReference type="OrthoDB" id="5176171at2"/>
<reference evidence="2 3" key="1">
    <citation type="submission" date="2017-12" db="EMBL/GenBank/DDBJ databases">
        <title>Anaerobic carbon monoxide metabolism by Pleomorphomonas carboxyditropha sp. nov., a new mesophilic hydrogenogenic carboxidotroph.</title>
        <authorList>
            <person name="Esquivel-Elizondo S."/>
            <person name="Krajmalnik-Brown R."/>
        </authorList>
    </citation>
    <scope>NUCLEOTIDE SEQUENCE [LARGE SCALE GENOMIC DNA]</scope>
    <source>
        <strain evidence="2 3">R5-392</strain>
    </source>
</reference>
<organism evidence="2 3">
    <name type="scientific">Pleomorphomonas diazotrophica</name>
    <dbReference type="NCBI Taxonomy" id="1166257"/>
    <lineage>
        <taxon>Bacteria</taxon>
        <taxon>Pseudomonadati</taxon>
        <taxon>Pseudomonadota</taxon>
        <taxon>Alphaproteobacteria</taxon>
        <taxon>Hyphomicrobiales</taxon>
        <taxon>Pleomorphomonadaceae</taxon>
        <taxon>Pleomorphomonas</taxon>
    </lineage>
</organism>
<dbReference type="EMBL" id="PJNW01000013">
    <property type="protein sequence ID" value="PKR88231.1"/>
    <property type="molecule type" value="Genomic_DNA"/>
</dbReference>
<keyword evidence="3" id="KW-1185">Reference proteome</keyword>
<dbReference type="GO" id="GO:0016779">
    <property type="term" value="F:nucleotidyltransferase activity"/>
    <property type="evidence" value="ECO:0007669"/>
    <property type="project" value="InterPro"/>
</dbReference>
<dbReference type="SUPFAM" id="SSF81301">
    <property type="entry name" value="Nucleotidyltransferase"/>
    <property type="match status" value="1"/>
</dbReference>
<proteinExistence type="predicted"/>
<evidence type="ECO:0000313" key="2">
    <source>
        <dbReference type="EMBL" id="PKR88231.1"/>
    </source>
</evidence>